<dbReference type="PATRIC" id="fig|1217705.3.peg.2501"/>
<dbReference type="HOGENOM" id="CLU_1691693_0_0_6"/>
<dbReference type="RefSeq" id="WP_005218062.1">
    <property type="nucleotide sequence ID" value="NZ_KB850089.1"/>
</dbReference>
<reference evidence="1 2" key="1">
    <citation type="submission" date="2013-02" db="EMBL/GenBank/DDBJ databases">
        <title>The Genome Sequence of Acinetobacter sp. ANC 3862.</title>
        <authorList>
            <consortium name="The Broad Institute Genome Sequencing Platform"/>
            <consortium name="The Broad Institute Genome Sequencing Center for Infectious Disease"/>
            <person name="Cerqueira G."/>
            <person name="Feldgarden M."/>
            <person name="Courvalin P."/>
            <person name="Perichon B."/>
            <person name="Grillot-Courvalin C."/>
            <person name="Clermont D."/>
            <person name="Rocha E."/>
            <person name="Yoon E.-J."/>
            <person name="Nemec A."/>
            <person name="Walker B."/>
            <person name="Young S.K."/>
            <person name="Zeng Q."/>
            <person name="Gargeya S."/>
            <person name="Fitzgerald M."/>
            <person name="Haas B."/>
            <person name="Abouelleil A."/>
            <person name="Alvarado L."/>
            <person name="Arachchi H.M."/>
            <person name="Berlin A.M."/>
            <person name="Chapman S.B."/>
            <person name="Dewar J."/>
            <person name="Goldberg J."/>
            <person name="Griggs A."/>
            <person name="Gujja S."/>
            <person name="Hansen M."/>
            <person name="Howarth C."/>
            <person name="Imamovic A."/>
            <person name="Larimer J."/>
            <person name="McCowan C."/>
            <person name="Murphy C."/>
            <person name="Neiman D."/>
            <person name="Pearson M."/>
            <person name="Priest M."/>
            <person name="Roberts A."/>
            <person name="Saif S."/>
            <person name="Shea T."/>
            <person name="Sisk P."/>
            <person name="Sykes S."/>
            <person name="Wortman J."/>
            <person name="Nusbaum C."/>
            <person name="Birren B."/>
        </authorList>
    </citation>
    <scope>NUCLEOTIDE SEQUENCE [LARGE SCALE GENOMIC DNA]</scope>
    <source>
        <strain evidence="1 2">ANC 3862</strain>
    </source>
</reference>
<sequence>MNTEELVAIAQEQQEEARYAKWSKYVYSSKRRIQRRVLAIERDIAQTILQFKTYEQSESLETLIAFLSCWKFSKVDFGKNTFWCDTIYFDQFTMKDDHTFTFSGHAWIGMTENTTNQWKVPCSGSFIINGSHNKLKHYDLYFYNEGQTIHLIKMR</sequence>
<proteinExistence type="predicted"/>
<organism evidence="1 2">
    <name type="scientific">Acinetobacter modestus</name>
    <dbReference type="NCBI Taxonomy" id="1776740"/>
    <lineage>
        <taxon>Bacteria</taxon>
        <taxon>Pseudomonadati</taxon>
        <taxon>Pseudomonadota</taxon>
        <taxon>Gammaproteobacteria</taxon>
        <taxon>Moraxellales</taxon>
        <taxon>Moraxellaceae</taxon>
        <taxon>Acinetobacter</taxon>
    </lineage>
</organism>
<evidence type="ECO:0000313" key="2">
    <source>
        <dbReference type="Proteomes" id="UP000013248"/>
    </source>
</evidence>
<dbReference type="Proteomes" id="UP000013248">
    <property type="component" value="Unassembled WGS sequence"/>
</dbReference>
<protein>
    <submittedName>
        <fullName evidence="1">Uncharacterized protein</fullName>
    </submittedName>
</protein>
<accession>N9LSX0</accession>
<dbReference type="EMBL" id="APRP01000029">
    <property type="protein sequence ID" value="ENW99402.1"/>
    <property type="molecule type" value="Genomic_DNA"/>
</dbReference>
<name>N9LSX0_9GAMM</name>
<comment type="caution">
    <text evidence="1">The sequence shown here is derived from an EMBL/GenBank/DDBJ whole genome shotgun (WGS) entry which is preliminary data.</text>
</comment>
<dbReference type="eggNOG" id="ENOG5031RAH">
    <property type="taxonomic scope" value="Bacteria"/>
</dbReference>
<gene>
    <name evidence="1" type="ORF">F900_02568</name>
</gene>
<dbReference type="STRING" id="1217705.F900_02568"/>
<evidence type="ECO:0000313" key="1">
    <source>
        <dbReference type="EMBL" id="ENW99402.1"/>
    </source>
</evidence>
<dbReference type="AlphaFoldDB" id="N9LSX0"/>